<feature type="transmembrane region" description="Helical" evidence="2">
    <location>
        <begin position="131"/>
        <end position="151"/>
    </location>
</feature>
<comment type="caution">
    <text evidence="3">The sequence shown here is derived from an EMBL/GenBank/DDBJ whole genome shotgun (WGS) entry which is preliminary data.</text>
</comment>
<reference evidence="3" key="1">
    <citation type="submission" date="2022-08" db="EMBL/GenBank/DDBJ databases">
        <authorList>
            <person name="Gutierrez-Valencia J."/>
        </authorList>
    </citation>
    <scope>NUCLEOTIDE SEQUENCE</scope>
</reference>
<accession>A0AAV0HWI8</accession>
<keyword evidence="2" id="KW-0812">Transmembrane</keyword>
<dbReference type="InterPro" id="IPR033579">
    <property type="entry name" value="TMEM128"/>
</dbReference>
<keyword evidence="4" id="KW-1185">Reference proteome</keyword>
<feature type="transmembrane region" description="Helical" evidence="2">
    <location>
        <begin position="158"/>
        <end position="178"/>
    </location>
</feature>
<dbReference type="PANTHER" id="PTHR31134">
    <property type="entry name" value="TRANSMEMBRANE PROTEIN 128"/>
    <property type="match status" value="1"/>
</dbReference>
<evidence type="ECO:0000313" key="3">
    <source>
        <dbReference type="EMBL" id="CAI0389652.1"/>
    </source>
</evidence>
<evidence type="ECO:0008006" key="5">
    <source>
        <dbReference type="Google" id="ProtNLM"/>
    </source>
</evidence>
<dbReference type="Pfam" id="PF20479">
    <property type="entry name" value="TMEM128"/>
    <property type="match status" value="1"/>
</dbReference>
<proteinExistence type="predicted"/>
<sequence length="188" mass="21569">MSGGTPRGGYVRQRHSQGGYGSSGDDLEDDACSRPQQHFSPTPPRVRSWVEILENLLWIASSLFIVYYGDRHSNLIYLLWHDGRIRRMPLYFGMAGVGFNVLIFLYTSLFAWSDRRFDEKWELSSLSALPWVTVLGLVSFCLFSVALWPIWSFLTIPLLFTLFMAFMIIFPSVIVGTLRQQGDAFRID</sequence>
<feature type="transmembrane region" description="Helical" evidence="2">
    <location>
        <begin position="90"/>
        <end position="111"/>
    </location>
</feature>
<evidence type="ECO:0000256" key="2">
    <source>
        <dbReference type="SAM" id="Phobius"/>
    </source>
</evidence>
<feature type="region of interest" description="Disordered" evidence="1">
    <location>
        <begin position="1"/>
        <end position="43"/>
    </location>
</feature>
<organism evidence="3 4">
    <name type="scientific">Linum tenue</name>
    <dbReference type="NCBI Taxonomy" id="586396"/>
    <lineage>
        <taxon>Eukaryota</taxon>
        <taxon>Viridiplantae</taxon>
        <taxon>Streptophyta</taxon>
        <taxon>Embryophyta</taxon>
        <taxon>Tracheophyta</taxon>
        <taxon>Spermatophyta</taxon>
        <taxon>Magnoliopsida</taxon>
        <taxon>eudicotyledons</taxon>
        <taxon>Gunneridae</taxon>
        <taxon>Pentapetalae</taxon>
        <taxon>rosids</taxon>
        <taxon>fabids</taxon>
        <taxon>Malpighiales</taxon>
        <taxon>Linaceae</taxon>
        <taxon>Linum</taxon>
    </lineage>
</organism>
<feature type="transmembrane region" description="Helical" evidence="2">
    <location>
        <begin position="49"/>
        <end position="69"/>
    </location>
</feature>
<dbReference type="AlphaFoldDB" id="A0AAV0HWI8"/>
<protein>
    <recommendedName>
        <fullName evidence="5">Transmembrane protein 128</fullName>
    </recommendedName>
</protein>
<gene>
    <name evidence="3" type="ORF">LITE_LOCUS6367</name>
</gene>
<dbReference type="Proteomes" id="UP001154282">
    <property type="component" value="Unassembled WGS sequence"/>
</dbReference>
<dbReference type="PANTHER" id="PTHR31134:SF1">
    <property type="entry name" value="TRANSMEMBRANE PROTEIN 128"/>
    <property type="match status" value="1"/>
</dbReference>
<evidence type="ECO:0000256" key="1">
    <source>
        <dbReference type="SAM" id="MobiDB-lite"/>
    </source>
</evidence>
<dbReference type="EMBL" id="CAMGYJ010000003">
    <property type="protein sequence ID" value="CAI0389652.1"/>
    <property type="molecule type" value="Genomic_DNA"/>
</dbReference>
<keyword evidence="2" id="KW-1133">Transmembrane helix</keyword>
<keyword evidence="2" id="KW-0472">Membrane</keyword>
<name>A0AAV0HWI8_9ROSI</name>
<evidence type="ECO:0000313" key="4">
    <source>
        <dbReference type="Proteomes" id="UP001154282"/>
    </source>
</evidence>